<dbReference type="EMBL" id="CM024806">
    <property type="protein sequence ID" value="KAG8009000.1"/>
    <property type="molecule type" value="Genomic_DNA"/>
</dbReference>
<accession>A0ACB7F4P6</accession>
<reference evidence="1" key="1">
    <citation type="submission" date="2020-04" db="EMBL/GenBank/DDBJ databases">
        <title>A chromosome-scale assembly and high-density genetic map of the yellow drum (Nibea albiflora) genome.</title>
        <authorList>
            <person name="Xu D."/>
            <person name="Zhang W."/>
            <person name="Chen R."/>
            <person name="Tan P."/>
            <person name="Wang L."/>
            <person name="Song H."/>
            <person name="Tian L."/>
            <person name="Zhu Q."/>
            <person name="Wang B."/>
        </authorList>
    </citation>
    <scope>NUCLEOTIDE SEQUENCE</scope>
    <source>
        <strain evidence="1">ZJHYS-2018</strain>
    </source>
</reference>
<gene>
    <name evidence="1" type="primary">JOSD1</name>
    <name evidence="1" type="ORF">GBF38_011578</name>
</gene>
<comment type="caution">
    <text evidence="1">The sequence shown here is derived from an EMBL/GenBank/DDBJ whole genome shotgun (WGS) entry which is preliminary data.</text>
</comment>
<sequence length="460" mass="52258">MGSAPYPAGEWKGKGRGGLQELGCMRWKVSKQKGGGGGGGEVVVGAEERRCRDPTDSQQQQQDLSSSSSSLTPPLPPQPSLTPPAIYHEKQRRELCALHALNNVFQDGTAFSRDTLQEIYQRLSPSTLVTPHKKSMLGNGNYDVNVIMAALQTRGFEAVWWDKRRDVGSIELSNVTGFILNVPSNLRWGPLRLPLKRQHWIGVREVGGVYYNLDSKLRSPQPIGNPDELRYSTWEPEEHILDQRLVQAYEEKEQRDRALGHRRKGSKTKKLLMQNTVYTMDLRSAHKSPEKPPPRLRLSLTRSLVSEDEDQPYSACRQDEHLQVAHRKSKPRRSQFKCLDSNPPSPTQEDWDGQGEEEDDEDEEEEDNVEYEEDIEEEKEESTKEITERSVNGQKRTDEWKSAIGPDEVIASDKPDDDVWRPIISPGEVTVTDVTLNSLTVTFRESRVAKGFFRDWGLEV</sequence>
<name>A0ACB7F4P6_NIBAL</name>
<evidence type="ECO:0000313" key="2">
    <source>
        <dbReference type="Proteomes" id="UP000805704"/>
    </source>
</evidence>
<protein>
    <submittedName>
        <fullName evidence="1">Josephin-1</fullName>
    </submittedName>
</protein>
<proteinExistence type="predicted"/>
<evidence type="ECO:0000313" key="1">
    <source>
        <dbReference type="EMBL" id="KAG8009000.1"/>
    </source>
</evidence>
<dbReference type="Proteomes" id="UP000805704">
    <property type="component" value="Chromosome 18"/>
</dbReference>
<organism evidence="1 2">
    <name type="scientific">Nibea albiflora</name>
    <name type="common">Yellow drum</name>
    <name type="synonym">Corvina albiflora</name>
    <dbReference type="NCBI Taxonomy" id="240163"/>
    <lineage>
        <taxon>Eukaryota</taxon>
        <taxon>Metazoa</taxon>
        <taxon>Chordata</taxon>
        <taxon>Craniata</taxon>
        <taxon>Vertebrata</taxon>
        <taxon>Euteleostomi</taxon>
        <taxon>Actinopterygii</taxon>
        <taxon>Neopterygii</taxon>
        <taxon>Teleostei</taxon>
        <taxon>Neoteleostei</taxon>
        <taxon>Acanthomorphata</taxon>
        <taxon>Eupercaria</taxon>
        <taxon>Sciaenidae</taxon>
        <taxon>Nibea</taxon>
    </lineage>
</organism>
<keyword evidence="2" id="KW-1185">Reference proteome</keyword>